<reference evidence="2" key="1">
    <citation type="journal article" date="2015" name="BMC Genomics">
        <title>Draft genome of a commonly misdiagnosed multidrug resistant pathogen Candida auris.</title>
        <authorList>
            <person name="Chatterjee S."/>
            <person name="Alampalli S.V."/>
            <person name="Nageshan R.K."/>
            <person name="Chettiar S.T."/>
            <person name="Joshi S."/>
            <person name="Tatu U.S."/>
        </authorList>
    </citation>
    <scope>NUCLEOTIDE SEQUENCE [LARGE SCALE GENOMIC DNA]</scope>
    <source>
        <strain evidence="2">6684</strain>
    </source>
</reference>
<dbReference type="Proteomes" id="UP000037122">
    <property type="component" value="Unassembled WGS sequence"/>
</dbReference>
<evidence type="ECO:0000313" key="1">
    <source>
        <dbReference type="EMBL" id="KND98480.1"/>
    </source>
</evidence>
<gene>
    <name evidence="1" type="ORF">QG37_04370</name>
</gene>
<evidence type="ECO:0000313" key="2">
    <source>
        <dbReference type="Proteomes" id="UP000037122"/>
    </source>
</evidence>
<proteinExistence type="predicted"/>
<comment type="caution">
    <text evidence="1">The sequence shown here is derived from an EMBL/GenBank/DDBJ whole genome shotgun (WGS) entry which is preliminary data.</text>
</comment>
<accession>A0A0L0NXU1</accession>
<sequence length="101" mass="11503">MTKGRFEGIYSASTSVIFFFNNTFYGYNTIDFYVSYSQYFQTHAEVQNEPKSTMKFDIGILLNFSLAILEVGLSSVGNSKGNRDQIVFTVKQAENLRKQIS</sequence>
<dbReference type="VEuPathDB" id="FungiDB:QG37_04370"/>
<organism evidence="1 2">
    <name type="scientific">Candidozyma auris</name>
    <name type="common">Yeast</name>
    <name type="synonym">Candida auris</name>
    <dbReference type="NCBI Taxonomy" id="498019"/>
    <lineage>
        <taxon>Eukaryota</taxon>
        <taxon>Fungi</taxon>
        <taxon>Dikarya</taxon>
        <taxon>Ascomycota</taxon>
        <taxon>Saccharomycotina</taxon>
        <taxon>Pichiomycetes</taxon>
        <taxon>Metschnikowiaceae</taxon>
        <taxon>Candidozyma</taxon>
    </lineage>
</organism>
<name>A0A0L0NXU1_CANAR</name>
<dbReference type="EMBL" id="LGST01000031">
    <property type="protein sequence ID" value="KND98480.1"/>
    <property type="molecule type" value="Genomic_DNA"/>
</dbReference>
<dbReference type="AlphaFoldDB" id="A0A0L0NXU1"/>
<protein>
    <submittedName>
        <fullName evidence="1">Uncharacterized protein</fullName>
    </submittedName>
</protein>